<dbReference type="SUPFAM" id="SSF50370">
    <property type="entry name" value="Ricin B-like lectins"/>
    <property type="match status" value="1"/>
</dbReference>
<dbReference type="InterPro" id="IPR000772">
    <property type="entry name" value="Ricin_B_lectin"/>
</dbReference>
<dbReference type="InterPro" id="IPR035992">
    <property type="entry name" value="Ricin_B-like_lectins"/>
</dbReference>
<proteinExistence type="predicted"/>
<feature type="chain" id="PRO_5030831045" description="Ricin B lectin domain-containing protein" evidence="1">
    <location>
        <begin position="28"/>
        <end position="155"/>
    </location>
</feature>
<dbReference type="PROSITE" id="PS50231">
    <property type="entry name" value="RICIN_B_LECTIN"/>
    <property type="match status" value="1"/>
</dbReference>
<dbReference type="RefSeq" id="WP_183661413.1">
    <property type="nucleotide sequence ID" value="NZ_BAAAXX010000042.1"/>
</dbReference>
<keyword evidence="1" id="KW-0732">Signal</keyword>
<evidence type="ECO:0000256" key="1">
    <source>
        <dbReference type="SAM" id="SignalP"/>
    </source>
</evidence>
<comment type="caution">
    <text evidence="3">The sequence shown here is derived from an EMBL/GenBank/DDBJ whole genome shotgun (WGS) entry which is preliminary data.</text>
</comment>
<accession>A0A7W5YT23</accession>
<dbReference type="SMART" id="SM00458">
    <property type="entry name" value="RICIN"/>
    <property type="match status" value="1"/>
</dbReference>
<dbReference type="AlphaFoldDB" id="A0A7W5YT23"/>
<dbReference type="Pfam" id="PF00652">
    <property type="entry name" value="Ricin_B_lectin"/>
    <property type="match status" value="1"/>
</dbReference>
<feature type="signal peptide" evidence="1">
    <location>
        <begin position="1"/>
        <end position="27"/>
    </location>
</feature>
<dbReference type="Gene3D" id="2.80.10.50">
    <property type="match status" value="1"/>
</dbReference>
<sequence length="155" mass="16742">MGSRAIIRTAAVAATMIAMAVATPAAAEQQSRSSQLAAKVDFPEMKHVQSGLCLDGSTKLGVRLNKCHGGDHQRWYKESRRNGVMIVHLQSRLCLDGSTTKGVRLLKCHGGVHQGWYTYDSGSIPNLQSGLCLDGSTKLGVRLNKCHGGTHQQWS</sequence>
<dbReference type="GeneID" id="95395212"/>
<name>A0A7W5YT23_9ACTN</name>
<feature type="domain" description="Ricin B lectin" evidence="2">
    <location>
        <begin position="42"/>
        <end position="155"/>
    </location>
</feature>
<evidence type="ECO:0000259" key="2">
    <source>
        <dbReference type="SMART" id="SM00458"/>
    </source>
</evidence>
<gene>
    <name evidence="3" type="ORF">FHR33_009199</name>
</gene>
<keyword evidence="4" id="KW-1185">Reference proteome</keyword>
<organism evidence="3 4">
    <name type="scientific">Nonomuraea dietziae</name>
    <dbReference type="NCBI Taxonomy" id="65515"/>
    <lineage>
        <taxon>Bacteria</taxon>
        <taxon>Bacillati</taxon>
        <taxon>Actinomycetota</taxon>
        <taxon>Actinomycetes</taxon>
        <taxon>Streptosporangiales</taxon>
        <taxon>Streptosporangiaceae</taxon>
        <taxon>Nonomuraea</taxon>
    </lineage>
</organism>
<reference evidence="3 4" key="1">
    <citation type="submission" date="2020-08" db="EMBL/GenBank/DDBJ databases">
        <title>Sequencing the genomes of 1000 actinobacteria strains.</title>
        <authorList>
            <person name="Klenk H.-P."/>
        </authorList>
    </citation>
    <scope>NUCLEOTIDE SEQUENCE [LARGE SCALE GENOMIC DNA]</scope>
    <source>
        <strain evidence="3 4">DSM 44320</strain>
    </source>
</reference>
<dbReference type="CDD" id="cd23415">
    <property type="entry name" value="beta-trefoil_Ricin_AH"/>
    <property type="match status" value="1"/>
</dbReference>
<dbReference type="EMBL" id="JACIBV010000002">
    <property type="protein sequence ID" value="MBB3733252.1"/>
    <property type="molecule type" value="Genomic_DNA"/>
</dbReference>
<dbReference type="Proteomes" id="UP000579945">
    <property type="component" value="Unassembled WGS sequence"/>
</dbReference>
<protein>
    <recommendedName>
        <fullName evidence="2">Ricin B lectin domain-containing protein</fullName>
    </recommendedName>
</protein>
<evidence type="ECO:0000313" key="4">
    <source>
        <dbReference type="Proteomes" id="UP000579945"/>
    </source>
</evidence>
<evidence type="ECO:0000313" key="3">
    <source>
        <dbReference type="EMBL" id="MBB3733252.1"/>
    </source>
</evidence>